<comment type="similarity">
    <text evidence="1">Belongs to the FliN/MopA/SpaO family.</text>
</comment>
<gene>
    <name evidence="3" type="ORF">I1A_002704</name>
</gene>
<dbReference type="GO" id="GO:0050918">
    <property type="term" value="P:positive chemotaxis"/>
    <property type="evidence" value="ECO:0007669"/>
    <property type="project" value="TreeGrafter"/>
</dbReference>
<dbReference type="OrthoDB" id="6516509at2"/>
<dbReference type="Proteomes" id="UP000006045">
    <property type="component" value="Chromosome"/>
</dbReference>
<name>A0A7U9CN23_PSEFL</name>
<dbReference type="InterPro" id="IPR013385">
    <property type="entry name" value="T3SS_SpaO/YscQ/SpaO"/>
</dbReference>
<dbReference type="InterPro" id="IPR001172">
    <property type="entry name" value="FliN_T3SS_HrcQb"/>
</dbReference>
<dbReference type="AlphaFoldDB" id="A0A7U9CN23"/>
<dbReference type="RefSeq" id="WP_003225062.1">
    <property type="nucleotide sequence ID" value="NZ_CM001561.1"/>
</dbReference>
<reference evidence="3 4" key="1">
    <citation type="submission" date="2012-08" db="EMBL/GenBank/DDBJ databases">
        <title>The genome of cave-isolated P. fluorescens strain R124 demonstrates phenotypic adaptation to the mineral environment.</title>
        <authorList>
            <person name="Barton M.D."/>
            <person name="Petronio M."/>
            <person name="Giarrizzo J.G."/>
            <person name="Bowling B.V."/>
            <person name="Barton H.A."/>
        </authorList>
    </citation>
    <scope>NUCLEOTIDE SEQUENCE [LARGE SCALE GENOMIC DNA]</scope>
    <source>
        <strain evidence="3 4">R124</strain>
    </source>
</reference>
<dbReference type="GO" id="GO:0030254">
    <property type="term" value="P:protein secretion by the type III secretion system"/>
    <property type="evidence" value="ECO:0007669"/>
    <property type="project" value="InterPro"/>
</dbReference>
<dbReference type="GO" id="GO:0003774">
    <property type="term" value="F:cytoskeletal motor activity"/>
    <property type="evidence" value="ECO:0007669"/>
    <property type="project" value="InterPro"/>
</dbReference>
<accession>A0A7U9CN23</accession>
<evidence type="ECO:0000259" key="2">
    <source>
        <dbReference type="Pfam" id="PF01052"/>
    </source>
</evidence>
<feature type="domain" description="Flagellar motor switch protein FliN-like C-terminal" evidence="2">
    <location>
        <begin position="271"/>
        <end position="339"/>
    </location>
</feature>
<dbReference type="InterPro" id="IPR001543">
    <property type="entry name" value="FliN-like_C"/>
</dbReference>
<organism evidence="3 4">
    <name type="scientific">Pseudomonas fluorescens R124</name>
    <dbReference type="NCBI Taxonomy" id="743713"/>
    <lineage>
        <taxon>Bacteria</taxon>
        <taxon>Pseudomonadati</taxon>
        <taxon>Pseudomonadota</taxon>
        <taxon>Gammaproteobacteria</taxon>
        <taxon>Pseudomonadales</taxon>
        <taxon>Pseudomonadaceae</taxon>
        <taxon>Pseudomonas</taxon>
    </lineage>
</organism>
<dbReference type="PANTHER" id="PTHR30034">
    <property type="entry name" value="FLAGELLAR MOTOR SWITCH PROTEIN FLIM"/>
    <property type="match status" value="1"/>
</dbReference>
<dbReference type="PRINTS" id="PR00956">
    <property type="entry name" value="FLGMOTORFLIN"/>
</dbReference>
<dbReference type="GO" id="GO:0009425">
    <property type="term" value="C:bacterial-type flagellum basal body"/>
    <property type="evidence" value="ECO:0007669"/>
    <property type="project" value="InterPro"/>
</dbReference>
<protein>
    <submittedName>
        <fullName evidence="3">Type III secretion system apparatus protein</fullName>
    </submittedName>
</protein>
<dbReference type="PANTHER" id="PTHR30034:SF5">
    <property type="entry name" value="SECRETION SYSTEM APPARATUS PROTEIN SSAQ"/>
    <property type="match status" value="1"/>
</dbReference>
<dbReference type="Gene3D" id="2.30.330.10">
    <property type="entry name" value="SpoA-like"/>
    <property type="match status" value="1"/>
</dbReference>
<dbReference type="NCBIfam" id="TIGR02551">
    <property type="entry name" value="SpaO_YscQ"/>
    <property type="match status" value="1"/>
</dbReference>
<proteinExistence type="inferred from homology"/>
<dbReference type="GO" id="GO:0071978">
    <property type="term" value="P:bacterial-type flagellum-dependent swarming motility"/>
    <property type="evidence" value="ECO:0007669"/>
    <property type="project" value="TreeGrafter"/>
</dbReference>
<dbReference type="Pfam" id="PF01052">
    <property type="entry name" value="FliMN_C"/>
    <property type="match status" value="1"/>
</dbReference>
<evidence type="ECO:0000313" key="3">
    <source>
        <dbReference type="EMBL" id="EJZ58376.1"/>
    </source>
</evidence>
<evidence type="ECO:0000313" key="4">
    <source>
        <dbReference type="Proteomes" id="UP000006045"/>
    </source>
</evidence>
<dbReference type="EMBL" id="CM001561">
    <property type="protein sequence ID" value="EJZ58376.1"/>
    <property type="molecule type" value="Genomic_DNA"/>
</dbReference>
<evidence type="ECO:0000256" key="1">
    <source>
        <dbReference type="ARBA" id="ARBA00009226"/>
    </source>
</evidence>
<dbReference type="InterPro" id="IPR036429">
    <property type="entry name" value="SpoA-like_sf"/>
</dbReference>
<sequence>MTVQALRLRNLSSAEAQVRERLGAGLCLNLTQPAPTSLHLRLAPTAFNSEPATALESVCGRFWLDNAEPLLSAISACPAILADPLTASTQCSWYWPLYNQYLAPELQAMWSPLQTVIAPPEPGLDCLLELRGATLGTHTSRLRISAETLLRWLESAAWQSNPGNDNEPIWPVHIPLLLGHCSLSRGELLGLQPGDVLLIHQALFSADGQGSLQIGACRLHLRQLPGTALHFTLTELEDLTMNASLDHFALADQPMPSEVQPSAPGAESTRFDDLPLALTLRAGSLHLSLGQLRNLGVGSVLRFNGCTPGEATVCHGERVLAQGELVDIEGRLGLQITRLEPRL</sequence>
<dbReference type="SUPFAM" id="SSF101801">
    <property type="entry name" value="Surface presentation of antigens (SPOA)"/>
    <property type="match status" value="1"/>
</dbReference>